<dbReference type="Ensembl" id="ENSECAT00000047013.3">
    <property type="protein sequence ID" value="ENSECAP00000029447.2"/>
    <property type="gene ID" value="ENSECAG00000010233.4"/>
</dbReference>
<protein>
    <submittedName>
        <fullName evidence="3">WD repeat domain 25</fullName>
    </submittedName>
</protein>
<dbReference type="Gene3D" id="2.130.10.10">
    <property type="entry name" value="YVTN repeat-like/Quinoprotein amine dehydrogenase"/>
    <property type="match status" value="2"/>
</dbReference>
<dbReference type="InterPro" id="IPR001680">
    <property type="entry name" value="WD40_rpt"/>
</dbReference>
<dbReference type="VGNC" id="VGNC:24986">
    <property type="gene designation" value="WDR25"/>
</dbReference>
<reference evidence="3" key="3">
    <citation type="submission" date="2025-09" db="UniProtKB">
        <authorList>
            <consortium name="Ensembl"/>
        </authorList>
    </citation>
    <scope>IDENTIFICATION</scope>
    <source>
        <strain evidence="3">Thoroughbred</strain>
    </source>
</reference>
<dbReference type="InterPro" id="IPR036322">
    <property type="entry name" value="WD40_repeat_dom_sf"/>
</dbReference>
<dbReference type="FunCoup" id="A0A3Q2KXW5">
    <property type="interactions" value="1578"/>
</dbReference>
<proteinExistence type="predicted"/>
<feature type="repeat" description="WD" evidence="1">
    <location>
        <begin position="394"/>
        <end position="427"/>
    </location>
</feature>
<evidence type="ECO:0000313" key="5">
    <source>
        <dbReference type="VGNC" id="VGNC:24986"/>
    </source>
</evidence>
<reference evidence="3" key="2">
    <citation type="submission" date="2025-08" db="UniProtKB">
        <authorList>
            <consortium name="Ensembl"/>
        </authorList>
    </citation>
    <scope>IDENTIFICATION</scope>
    <source>
        <strain evidence="3">Thoroughbred</strain>
    </source>
</reference>
<evidence type="ECO:0000313" key="3">
    <source>
        <dbReference type="Ensembl" id="ENSECAP00000029447.2"/>
    </source>
</evidence>
<keyword evidence="4" id="KW-1185">Reference proteome</keyword>
<dbReference type="SUPFAM" id="SSF50978">
    <property type="entry name" value="WD40 repeat-like"/>
    <property type="match status" value="1"/>
</dbReference>
<dbReference type="PaxDb" id="9796-ENSECAP00000029447"/>
<dbReference type="Proteomes" id="UP000002281">
    <property type="component" value="Chromosome 24"/>
</dbReference>
<dbReference type="Pfam" id="PF00400">
    <property type="entry name" value="WD40"/>
    <property type="match status" value="3"/>
</dbReference>
<dbReference type="AlphaFoldDB" id="A0A3Q2KXW5"/>
<dbReference type="PROSITE" id="PS50082">
    <property type="entry name" value="WD_REPEATS_2"/>
    <property type="match status" value="1"/>
</dbReference>
<dbReference type="PROSITE" id="PS50294">
    <property type="entry name" value="WD_REPEATS_REGION"/>
    <property type="match status" value="1"/>
</dbReference>
<dbReference type="PANTHER" id="PTHR44566">
    <property type="entry name" value="TRANSDUCIN/WD40 REPEAT-LIKE SUPERFAMILY PROTEIN"/>
    <property type="match status" value="1"/>
</dbReference>
<accession>A0A3Q2KXW5</accession>
<sequence length="427" mass="46702">MASLVAYDDSDSEAETEAAGSVNATSQMTDTRDVVKPRGQDFAPGGLDVTEGGALATKPGSCEDPAGHRLPLARLWRSDPGSCPSRRLQWPRTEPEVTFPTNEPPRPSLWASHTPAGHVPLAAAHVKQVKPSWGTAGSPELSFCAQTKCDTSGTNGSSLQRRRREDCVIPYTPKRLRQLQAVGAETGKSNEAEARGPCARRAPAPLCVASRVSEFIQPYLDSPYKETKIPRSVLFHLRGHRGPVNGVQWCPVPSQSHMLLSASMDKTFREGSEFLSSTDASSRDSADRTIIAWDFRSSAKISNQIFHERYTCPSLTLHPREPVFLAQTNGNYLALFSAVWPYRMSRRRRYEGHKVEGYSVGCECSPDGDLLVTGSADGRALLYSFRTASRARILPGHAQACVGTTFHPVLPSVLATCSWEGDVKIWH</sequence>
<dbReference type="InterPro" id="IPR015943">
    <property type="entry name" value="WD40/YVTN_repeat-like_dom_sf"/>
</dbReference>
<dbReference type="InterPro" id="IPR053053">
    <property type="entry name" value="WD_repeat_protein"/>
</dbReference>
<dbReference type="PANTHER" id="PTHR44566:SF1">
    <property type="entry name" value="WD REPEAT-CONTAINING PROTEIN 25"/>
    <property type="match status" value="1"/>
</dbReference>
<dbReference type="Bgee" id="ENSECAG00000010233">
    <property type="expression patterns" value="Expressed in leukocyte and 20 other cell types or tissues"/>
</dbReference>
<feature type="compositionally biased region" description="Basic and acidic residues" evidence="2">
    <location>
        <begin position="30"/>
        <end position="39"/>
    </location>
</feature>
<keyword evidence="1" id="KW-0853">WD repeat</keyword>
<dbReference type="STRING" id="9796.ENSECAP00000029447"/>
<evidence type="ECO:0000313" key="4">
    <source>
        <dbReference type="Proteomes" id="UP000002281"/>
    </source>
</evidence>
<gene>
    <name evidence="3 5" type="primary">WDR25</name>
</gene>
<dbReference type="SMART" id="SM00320">
    <property type="entry name" value="WD40"/>
    <property type="match status" value="3"/>
</dbReference>
<dbReference type="InParanoid" id="A0A3Q2KXW5"/>
<organism evidence="3 4">
    <name type="scientific">Equus caballus</name>
    <name type="common">Horse</name>
    <dbReference type="NCBI Taxonomy" id="9796"/>
    <lineage>
        <taxon>Eukaryota</taxon>
        <taxon>Metazoa</taxon>
        <taxon>Chordata</taxon>
        <taxon>Craniata</taxon>
        <taxon>Vertebrata</taxon>
        <taxon>Euteleostomi</taxon>
        <taxon>Mammalia</taxon>
        <taxon>Eutheria</taxon>
        <taxon>Laurasiatheria</taxon>
        <taxon>Perissodactyla</taxon>
        <taxon>Equidae</taxon>
        <taxon>Equus</taxon>
    </lineage>
</organism>
<name>A0A3Q2KXW5_HORSE</name>
<evidence type="ECO:0000256" key="1">
    <source>
        <dbReference type="PROSITE-ProRule" id="PRU00221"/>
    </source>
</evidence>
<evidence type="ECO:0000256" key="2">
    <source>
        <dbReference type="SAM" id="MobiDB-lite"/>
    </source>
</evidence>
<feature type="region of interest" description="Disordered" evidence="2">
    <location>
        <begin position="1"/>
        <end position="66"/>
    </location>
</feature>
<reference evidence="3 4" key="1">
    <citation type="journal article" date="2009" name="Science">
        <title>Genome sequence, comparative analysis, and population genetics of the domestic horse.</title>
        <authorList>
            <consortium name="Broad Institute Genome Sequencing Platform"/>
            <consortium name="Broad Institute Whole Genome Assembly Team"/>
            <person name="Wade C.M."/>
            <person name="Giulotto E."/>
            <person name="Sigurdsson S."/>
            <person name="Zoli M."/>
            <person name="Gnerre S."/>
            <person name="Imsland F."/>
            <person name="Lear T.L."/>
            <person name="Adelson D.L."/>
            <person name="Bailey E."/>
            <person name="Bellone R.R."/>
            <person name="Bloecker H."/>
            <person name="Distl O."/>
            <person name="Edgar R.C."/>
            <person name="Garber M."/>
            <person name="Leeb T."/>
            <person name="Mauceli E."/>
            <person name="MacLeod J.N."/>
            <person name="Penedo M.C.T."/>
            <person name="Raison J.M."/>
            <person name="Sharpe T."/>
            <person name="Vogel J."/>
            <person name="Andersson L."/>
            <person name="Antczak D.F."/>
            <person name="Biagi T."/>
            <person name="Binns M.M."/>
            <person name="Chowdhary B.P."/>
            <person name="Coleman S.J."/>
            <person name="Della Valle G."/>
            <person name="Fryc S."/>
            <person name="Guerin G."/>
            <person name="Hasegawa T."/>
            <person name="Hill E.W."/>
            <person name="Jurka J."/>
            <person name="Kiialainen A."/>
            <person name="Lindgren G."/>
            <person name="Liu J."/>
            <person name="Magnani E."/>
            <person name="Mickelson J.R."/>
            <person name="Murray J."/>
            <person name="Nergadze S.G."/>
            <person name="Onofrio R."/>
            <person name="Pedroni S."/>
            <person name="Piras M.F."/>
            <person name="Raudsepp T."/>
            <person name="Rocchi M."/>
            <person name="Roeed K.H."/>
            <person name="Ryder O.A."/>
            <person name="Searle S."/>
            <person name="Skow L."/>
            <person name="Swinburne J.E."/>
            <person name="Syvaenen A.C."/>
            <person name="Tozaki T."/>
            <person name="Valberg S.J."/>
            <person name="Vaudin M."/>
            <person name="White J.R."/>
            <person name="Zody M.C."/>
            <person name="Lander E.S."/>
            <person name="Lindblad-Toh K."/>
        </authorList>
    </citation>
    <scope>NUCLEOTIDE SEQUENCE [LARGE SCALE GENOMIC DNA]</scope>
    <source>
        <strain evidence="3 4">Thoroughbred</strain>
    </source>
</reference>
<dbReference type="GeneTree" id="ENSGT00530000063583"/>